<gene>
    <name evidence="1" type="ORF">SAMN06296416_11117</name>
</gene>
<dbReference type="Proteomes" id="UP000219374">
    <property type="component" value="Unassembled WGS sequence"/>
</dbReference>
<protein>
    <submittedName>
        <fullName evidence="1">Uncharacterized protein</fullName>
    </submittedName>
</protein>
<proteinExistence type="predicted"/>
<evidence type="ECO:0000313" key="2">
    <source>
        <dbReference type="Proteomes" id="UP000219374"/>
    </source>
</evidence>
<evidence type="ECO:0000313" key="1">
    <source>
        <dbReference type="EMBL" id="SOD56804.1"/>
    </source>
</evidence>
<dbReference type="EMBL" id="OCND01000011">
    <property type="protein sequence ID" value="SOD56804.1"/>
    <property type="molecule type" value="Genomic_DNA"/>
</dbReference>
<dbReference type="AlphaFoldDB" id="A0A286DDT1"/>
<accession>A0A286DDT1</accession>
<organism evidence="1 2">
    <name type="scientific">Pseudoxanthomonas wuyuanensis</name>
    <dbReference type="NCBI Taxonomy" id="1073196"/>
    <lineage>
        <taxon>Bacteria</taxon>
        <taxon>Pseudomonadati</taxon>
        <taxon>Pseudomonadota</taxon>
        <taxon>Gammaproteobacteria</taxon>
        <taxon>Lysobacterales</taxon>
        <taxon>Lysobacteraceae</taxon>
        <taxon>Pseudoxanthomonas</taxon>
    </lineage>
</organism>
<keyword evidence="2" id="KW-1185">Reference proteome</keyword>
<name>A0A286DDT1_9GAMM</name>
<reference evidence="1 2" key="1">
    <citation type="submission" date="2017-09" db="EMBL/GenBank/DDBJ databases">
        <authorList>
            <person name="Ehlers B."/>
            <person name="Leendertz F.H."/>
        </authorList>
    </citation>
    <scope>NUCLEOTIDE SEQUENCE [LARGE SCALE GENOMIC DNA]</scope>
    <source>
        <strain evidence="1 2">CGMCC 1.10978</strain>
    </source>
</reference>
<sequence length="173" mass="18839">MDAEASSDDWVSYVSYASTKLKDGQLCSTGILIDEDGMQQRPAVEMLDRNGAVLWRNAIALPMDFYQARATHCVASGPDLFVLVQADTQSVQSLSQTMLEVVRLKSASGKVVSSQSVAVSDVHAAYSAWVEKEVSNFILIANGSLQVSGHYKLMAAPEQIFSFVARIDFDVNI</sequence>